<dbReference type="GO" id="GO:0006955">
    <property type="term" value="P:immune response"/>
    <property type="evidence" value="ECO:0007669"/>
    <property type="project" value="TreeGrafter"/>
</dbReference>
<dbReference type="VEuPathDB" id="FungiDB:RhiirFUN_001832"/>
<evidence type="ECO:0000256" key="5">
    <source>
        <dbReference type="ARBA" id="ARBA00022840"/>
    </source>
</evidence>
<dbReference type="VEuPathDB" id="FungiDB:FUN_009015"/>
<dbReference type="EMBL" id="LLXH01000731">
    <property type="protein sequence ID" value="PKC63489.1"/>
    <property type="molecule type" value="Genomic_DNA"/>
</dbReference>
<sequence length="181" mass="20967">MPFVAPEVLKGKPYTQAADIYSFGMIMYFVATTKQPFANCAHDNILALKICNGIRPEINEKEAPKCYIDLMKRCWDSNPDNRPSVIEVSELIELFCKSCNHILVREDEKIEKQFEEAEEYRKANLLSVKNSKLTTQHPQAYYTSRLLNPFTKDLSKYDNINNNSVEIIDFMKISIEDENKD</sequence>
<protein>
    <submittedName>
        <fullName evidence="7">Kinase-like protein</fullName>
    </submittedName>
</protein>
<reference evidence="7 8" key="1">
    <citation type="submission" date="2017-10" db="EMBL/GenBank/DDBJ databases">
        <title>Extensive intraspecific genome diversity in a model arbuscular mycorrhizal fungus.</title>
        <authorList>
            <person name="Chen E.C.H."/>
            <person name="Morin E."/>
            <person name="Baudet D."/>
            <person name="Noel J."/>
            <person name="Ndikumana S."/>
            <person name="Charron P."/>
            <person name="St-Onge C."/>
            <person name="Giorgi J."/>
            <person name="Grigoriev I.V."/>
            <person name="Roux C."/>
            <person name="Martin F.M."/>
            <person name="Corradi N."/>
        </authorList>
    </citation>
    <scope>NUCLEOTIDE SEQUENCE [LARGE SCALE GENOMIC DNA]</scope>
    <source>
        <strain evidence="7 8">A1</strain>
    </source>
</reference>
<dbReference type="AlphaFoldDB" id="A0A2N0RJM4"/>
<evidence type="ECO:0000259" key="6">
    <source>
        <dbReference type="PROSITE" id="PS50011"/>
    </source>
</evidence>
<evidence type="ECO:0000256" key="4">
    <source>
        <dbReference type="ARBA" id="ARBA00022777"/>
    </source>
</evidence>
<organism evidence="7 8">
    <name type="scientific">Rhizophagus irregularis</name>
    <dbReference type="NCBI Taxonomy" id="588596"/>
    <lineage>
        <taxon>Eukaryota</taxon>
        <taxon>Fungi</taxon>
        <taxon>Fungi incertae sedis</taxon>
        <taxon>Mucoromycota</taxon>
        <taxon>Glomeromycotina</taxon>
        <taxon>Glomeromycetes</taxon>
        <taxon>Glomerales</taxon>
        <taxon>Glomeraceae</taxon>
        <taxon>Rhizophagus</taxon>
    </lineage>
</organism>
<dbReference type="PROSITE" id="PS50011">
    <property type="entry name" value="PROTEIN_KINASE_DOM"/>
    <property type="match status" value="1"/>
</dbReference>
<accession>A0A2N0RJM4</accession>
<feature type="non-terminal residue" evidence="7">
    <location>
        <position position="181"/>
    </location>
</feature>
<dbReference type="InterPro" id="IPR001245">
    <property type="entry name" value="Ser-Thr/Tyr_kinase_cat_dom"/>
</dbReference>
<evidence type="ECO:0000256" key="3">
    <source>
        <dbReference type="ARBA" id="ARBA00022741"/>
    </source>
</evidence>
<evidence type="ECO:0000256" key="2">
    <source>
        <dbReference type="ARBA" id="ARBA00022679"/>
    </source>
</evidence>
<dbReference type="Proteomes" id="UP000232688">
    <property type="component" value="Unassembled WGS sequence"/>
</dbReference>
<dbReference type="PANTHER" id="PTHR46716">
    <property type="entry name" value="MITOGEN-ACTIVATED PROTEIN KINASE KINASE KINASE 7"/>
    <property type="match status" value="1"/>
</dbReference>
<proteinExistence type="predicted"/>
<reference evidence="7 8" key="2">
    <citation type="submission" date="2017-10" db="EMBL/GenBank/DDBJ databases">
        <title>Genome analyses suggest a sexual origin of heterokaryosis in a supposedly ancient asexual fungus.</title>
        <authorList>
            <person name="Corradi N."/>
            <person name="Sedzielewska K."/>
            <person name="Noel J."/>
            <person name="Charron P."/>
            <person name="Farinelli L."/>
            <person name="Marton T."/>
            <person name="Kruger M."/>
            <person name="Pelin A."/>
            <person name="Brachmann A."/>
            <person name="Corradi N."/>
        </authorList>
    </citation>
    <scope>NUCLEOTIDE SEQUENCE [LARGE SCALE GENOMIC DNA]</scope>
    <source>
        <strain evidence="7 8">A1</strain>
    </source>
</reference>
<evidence type="ECO:0000313" key="8">
    <source>
        <dbReference type="Proteomes" id="UP000232688"/>
    </source>
</evidence>
<dbReference type="Pfam" id="PF07714">
    <property type="entry name" value="PK_Tyr_Ser-Thr"/>
    <property type="match status" value="1"/>
</dbReference>
<evidence type="ECO:0000256" key="1">
    <source>
        <dbReference type="ARBA" id="ARBA00022527"/>
    </source>
</evidence>
<dbReference type="GO" id="GO:0004709">
    <property type="term" value="F:MAP kinase kinase kinase activity"/>
    <property type="evidence" value="ECO:0007669"/>
    <property type="project" value="TreeGrafter"/>
</dbReference>
<comment type="caution">
    <text evidence="7">The sequence shown here is derived from an EMBL/GenBank/DDBJ whole genome shotgun (WGS) entry which is preliminary data.</text>
</comment>
<dbReference type="InterPro" id="IPR011009">
    <property type="entry name" value="Kinase-like_dom_sf"/>
</dbReference>
<dbReference type="PANTHER" id="PTHR46716:SF1">
    <property type="entry name" value="MITOGEN-ACTIVATED PROTEIN KINASE KINASE KINASE 7"/>
    <property type="match status" value="1"/>
</dbReference>
<keyword evidence="5" id="KW-0067">ATP-binding</keyword>
<keyword evidence="2" id="KW-0808">Transferase</keyword>
<dbReference type="VEuPathDB" id="FungiDB:RhiirA1_422642"/>
<gene>
    <name evidence="7" type="ORF">RhiirA1_422642</name>
</gene>
<keyword evidence="4 7" id="KW-0418">Kinase</keyword>
<feature type="domain" description="Protein kinase" evidence="6">
    <location>
        <begin position="1"/>
        <end position="104"/>
    </location>
</feature>
<dbReference type="InterPro" id="IPR000719">
    <property type="entry name" value="Prot_kinase_dom"/>
</dbReference>
<keyword evidence="1" id="KW-0723">Serine/threonine-protein kinase</keyword>
<keyword evidence="3" id="KW-0547">Nucleotide-binding</keyword>
<dbReference type="GO" id="GO:0007254">
    <property type="term" value="P:JNK cascade"/>
    <property type="evidence" value="ECO:0007669"/>
    <property type="project" value="TreeGrafter"/>
</dbReference>
<dbReference type="SUPFAM" id="SSF56112">
    <property type="entry name" value="Protein kinase-like (PK-like)"/>
    <property type="match status" value="1"/>
</dbReference>
<dbReference type="Gene3D" id="1.10.510.10">
    <property type="entry name" value="Transferase(Phosphotransferase) domain 1"/>
    <property type="match status" value="1"/>
</dbReference>
<evidence type="ECO:0000313" key="7">
    <source>
        <dbReference type="EMBL" id="PKC63489.1"/>
    </source>
</evidence>
<dbReference type="GO" id="GO:0005524">
    <property type="term" value="F:ATP binding"/>
    <property type="evidence" value="ECO:0007669"/>
    <property type="project" value="UniProtKB-KW"/>
</dbReference>
<name>A0A2N0RJM4_9GLOM</name>